<dbReference type="AlphaFoldDB" id="A0A9Q0ZD31"/>
<evidence type="ECO:0000313" key="2">
    <source>
        <dbReference type="EMBL" id="KAJ6729912.1"/>
    </source>
</evidence>
<gene>
    <name evidence="2" type="ORF">OIU85_020783</name>
</gene>
<comment type="caution">
    <text evidence="2">The sequence shown here is derived from an EMBL/GenBank/DDBJ whole genome shotgun (WGS) entry which is preliminary data.</text>
</comment>
<accession>A0A9Q0ZD31</accession>
<dbReference type="EMBL" id="JAPFFL010000004">
    <property type="protein sequence ID" value="KAJ6729912.1"/>
    <property type="molecule type" value="Genomic_DNA"/>
</dbReference>
<proteinExistence type="predicted"/>
<keyword evidence="1" id="KW-0812">Transmembrane</keyword>
<dbReference type="Proteomes" id="UP001151529">
    <property type="component" value="Chromosome 2"/>
</dbReference>
<keyword evidence="1" id="KW-0472">Membrane</keyword>
<name>A0A9Q0ZD31_SALVM</name>
<keyword evidence="1" id="KW-1133">Transmembrane helix</keyword>
<evidence type="ECO:0000256" key="1">
    <source>
        <dbReference type="SAM" id="Phobius"/>
    </source>
</evidence>
<sequence>MTDIYKHCLYTNSQFNLLLECSQTRTSLPSFHFRSRIVIYFPSNKSVVVFLAWYCGVKKVYNCKSWEIIETVPFNRIRMIYLVLINTIFFVNYSTNRKKKKRKVEVMELLDICVDHKRNQGIKESPHCTHGIYHFSYIVKEEQNSRLNFSKYIKQQDSIYNHSSTLLLVLNISVYNIFSFDFIFTCLLCLMKKIGSAHILYESSNTITHLRKIKIIITNFHLFFKILSLIFIYLFNTKRPFFII</sequence>
<feature type="transmembrane region" description="Helical" evidence="1">
    <location>
        <begin position="74"/>
        <end position="93"/>
    </location>
</feature>
<feature type="transmembrane region" description="Helical" evidence="1">
    <location>
        <begin position="213"/>
        <end position="235"/>
    </location>
</feature>
<reference evidence="2" key="2">
    <citation type="journal article" date="2023" name="Int. J. Mol. Sci.">
        <title>De Novo Assembly and Annotation of 11 Diverse Shrub Willow (Salix) Genomes Reveals Novel Gene Organization in Sex-Linked Regions.</title>
        <authorList>
            <person name="Hyden B."/>
            <person name="Feng K."/>
            <person name="Yates T.B."/>
            <person name="Jawdy S."/>
            <person name="Cereghino C."/>
            <person name="Smart L.B."/>
            <person name="Muchero W."/>
        </authorList>
    </citation>
    <scope>NUCLEOTIDE SEQUENCE [LARGE SCALE GENOMIC DNA]</scope>
    <source>
        <tissue evidence="2">Shoot tip</tissue>
    </source>
</reference>
<protein>
    <submittedName>
        <fullName evidence="2">Uncharacterized protein</fullName>
    </submittedName>
</protein>
<keyword evidence="3" id="KW-1185">Reference proteome</keyword>
<reference evidence="2" key="1">
    <citation type="submission" date="2022-11" db="EMBL/GenBank/DDBJ databases">
        <authorList>
            <person name="Hyden B.L."/>
            <person name="Feng K."/>
            <person name="Yates T."/>
            <person name="Jawdy S."/>
            <person name="Smart L.B."/>
            <person name="Muchero W."/>
        </authorList>
    </citation>
    <scope>NUCLEOTIDE SEQUENCE</scope>
    <source>
        <tissue evidence="2">Shoot tip</tissue>
    </source>
</reference>
<organism evidence="2 3">
    <name type="scientific">Salix viminalis</name>
    <name type="common">Common osier</name>
    <name type="synonym">Basket willow</name>
    <dbReference type="NCBI Taxonomy" id="40686"/>
    <lineage>
        <taxon>Eukaryota</taxon>
        <taxon>Viridiplantae</taxon>
        <taxon>Streptophyta</taxon>
        <taxon>Embryophyta</taxon>
        <taxon>Tracheophyta</taxon>
        <taxon>Spermatophyta</taxon>
        <taxon>Magnoliopsida</taxon>
        <taxon>eudicotyledons</taxon>
        <taxon>Gunneridae</taxon>
        <taxon>Pentapetalae</taxon>
        <taxon>rosids</taxon>
        <taxon>fabids</taxon>
        <taxon>Malpighiales</taxon>
        <taxon>Salicaceae</taxon>
        <taxon>Saliceae</taxon>
        <taxon>Salix</taxon>
    </lineage>
</organism>
<evidence type="ECO:0000313" key="3">
    <source>
        <dbReference type="Proteomes" id="UP001151529"/>
    </source>
</evidence>
<feature type="transmembrane region" description="Helical" evidence="1">
    <location>
        <begin position="37"/>
        <end position="54"/>
    </location>
</feature>